<dbReference type="GO" id="GO:0016747">
    <property type="term" value="F:acyltransferase activity, transferring groups other than amino-acyl groups"/>
    <property type="evidence" value="ECO:0007669"/>
    <property type="project" value="InterPro"/>
</dbReference>
<dbReference type="PROSITE" id="PS51186">
    <property type="entry name" value="GNAT"/>
    <property type="match status" value="1"/>
</dbReference>
<dbReference type="InterPro" id="IPR016181">
    <property type="entry name" value="Acyl_CoA_acyltransferase"/>
</dbReference>
<name>A0A419ETR7_9BACT</name>
<dbReference type="AlphaFoldDB" id="A0A419ETR7"/>
<accession>A0A419ETR7</accession>
<feature type="domain" description="N-acetyltransferase" evidence="1">
    <location>
        <begin position="206"/>
        <end position="376"/>
    </location>
</feature>
<dbReference type="PANTHER" id="PTHR41368">
    <property type="entry name" value="PROTEIN YGHO"/>
    <property type="match status" value="1"/>
</dbReference>
<evidence type="ECO:0000259" key="1">
    <source>
        <dbReference type="PROSITE" id="PS51186"/>
    </source>
</evidence>
<dbReference type="InterPro" id="IPR039968">
    <property type="entry name" value="BcerS-like"/>
</dbReference>
<proteinExistence type="predicted"/>
<dbReference type="InterPro" id="IPR000182">
    <property type="entry name" value="GNAT_dom"/>
</dbReference>
<protein>
    <submittedName>
        <fullName evidence="2">GNAT family N-acetyltransferase</fullName>
    </submittedName>
</protein>
<dbReference type="Proteomes" id="UP000285961">
    <property type="component" value="Unassembled WGS sequence"/>
</dbReference>
<dbReference type="CDD" id="cd04301">
    <property type="entry name" value="NAT_SF"/>
    <property type="match status" value="1"/>
</dbReference>
<dbReference type="EMBL" id="QZKI01000105">
    <property type="protein sequence ID" value="RJP67362.1"/>
    <property type="molecule type" value="Genomic_DNA"/>
</dbReference>
<dbReference type="Pfam" id="PF00583">
    <property type="entry name" value="Acetyltransf_1"/>
    <property type="match status" value="1"/>
</dbReference>
<evidence type="ECO:0000313" key="3">
    <source>
        <dbReference type="Proteomes" id="UP000285961"/>
    </source>
</evidence>
<comment type="caution">
    <text evidence="2">The sequence shown here is derived from an EMBL/GenBank/DDBJ whole genome shotgun (WGS) entry which is preliminary data.</text>
</comment>
<dbReference type="PANTHER" id="PTHR41368:SF1">
    <property type="entry name" value="PROTEIN YGHO"/>
    <property type="match status" value="1"/>
</dbReference>
<dbReference type="Gene3D" id="3.40.630.30">
    <property type="match status" value="1"/>
</dbReference>
<dbReference type="SUPFAM" id="SSF55729">
    <property type="entry name" value="Acyl-CoA N-acyltransferases (Nat)"/>
    <property type="match status" value="1"/>
</dbReference>
<gene>
    <name evidence="2" type="ORF">C4532_14775</name>
</gene>
<keyword evidence="2" id="KW-0808">Transferase</keyword>
<reference evidence="2 3" key="1">
    <citation type="journal article" date="2017" name="ISME J.">
        <title>Energy and carbon metabolisms in a deep terrestrial subsurface fluid microbial community.</title>
        <authorList>
            <person name="Momper L."/>
            <person name="Jungbluth S.P."/>
            <person name="Lee M.D."/>
            <person name="Amend J.P."/>
        </authorList>
    </citation>
    <scope>NUCLEOTIDE SEQUENCE [LARGE SCALE GENOMIC DNA]</scope>
    <source>
        <strain evidence="2">SURF_17</strain>
    </source>
</reference>
<sequence>MSADAGRVEIRRVESGRELLEFIKFPWEVYRGNKNWVPPLIKEQKVFFSAQNPFFQHAEAEYYLACRGGKTCGRISMSIDYNYNTFHEEKTGCFGFFEAFNDFEVASRLLDTVRDRLKQKGMELMRGPFNFTTNHECGLLVEGFDTDPLMLTTYNPPYYVEMIEQYGLKKARDLLSYHITDLEVDVSFVRKLAQKATENHVVARRVNLRDVQNEMERVKEIYNNAWSKNWGFVPLTEAEIEDIANHMKDLVIEDLTYIGELEGKPIGFLMFLPDYNVVAKKMNGKMGPIQMLQFLWYKTRIKKGRLFMLGVHRDYQKTGVAAAMVAKAYDQAIARGFKSAEFSWILEDNTPVITICEMIGAKVYKVHRIYEMFLSG</sequence>
<evidence type="ECO:0000313" key="2">
    <source>
        <dbReference type="EMBL" id="RJP67362.1"/>
    </source>
</evidence>
<organism evidence="2 3">
    <name type="scientific">Candidatus Abyssobacteria bacterium SURF_17</name>
    <dbReference type="NCBI Taxonomy" id="2093361"/>
    <lineage>
        <taxon>Bacteria</taxon>
        <taxon>Pseudomonadati</taxon>
        <taxon>Candidatus Hydrogenedentota</taxon>
        <taxon>Candidatus Abyssobacteria</taxon>
    </lineage>
</organism>